<organism evidence="2 3">
    <name type="scientific">Dendrothele bispora (strain CBS 962.96)</name>
    <dbReference type="NCBI Taxonomy" id="1314807"/>
    <lineage>
        <taxon>Eukaryota</taxon>
        <taxon>Fungi</taxon>
        <taxon>Dikarya</taxon>
        <taxon>Basidiomycota</taxon>
        <taxon>Agaricomycotina</taxon>
        <taxon>Agaricomycetes</taxon>
        <taxon>Agaricomycetidae</taxon>
        <taxon>Agaricales</taxon>
        <taxon>Agaricales incertae sedis</taxon>
        <taxon>Dendrothele</taxon>
    </lineage>
</organism>
<evidence type="ECO:0000313" key="3">
    <source>
        <dbReference type="Proteomes" id="UP000297245"/>
    </source>
</evidence>
<proteinExistence type="predicted"/>
<evidence type="ECO:0000256" key="1">
    <source>
        <dbReference type="SAM" id="MobiDB-lite"/>
    </source>
</evidence>
<dbReference type="AlphaFoldDB" id="A0A4S8KQ66"/>
<dbReference type="EMBL" id="ML180325">
    <property type="protein sequence ID" value="THU77842.1"/>
    <property type="molecule type" value="Genomic_DNA"/>
</dbReference>
<evidence type="ECO:0000313" key="2">
    <source>
        <dbReference type="EMBL" id="THU77842.1"/>
    </source>
</evidence>
<sequence>MLPLHLAGCPVKSARNQIPTQSSQVQDPSSSSEKKQDRIESPANLNVSLSYLHHFSRTHLALHSPGPISQGRHRYQYNRSQQRHKYEWTTSPMEQQFNHHHHHHRNMNMGTHFGHPSLPLNSFAQHIGTRSGATTLSNRRSATASLDEDTSYEKQFVWRW</sequence>
<feature type="compositionally biased region" description="Low complexity" evidence="1">
    <location>
        <begin position="21"/>
        <end position="31"/>
    </location>
</feature>
<gene>
    <name evidence="2" type="ORF">K435DRAFT_74591</name>
</gene>
<keyword evidence="3" id="KW-1185">Reference proteome</keyword>
<name>A0A4S8KQ66_DENBC</name>
<accession>A0A4S8KQ66</accession>
<dbReference type="Proteomes" id="UP000297245">
    <property type="component" value="Unassembled WGS sequence"/>
</dbReference>
<feature type="region of interest" description="Disordered" evidence="1">
    <location>
        <begin position="1"/>
        <end position="40"/>
    </location>
</feature>
<protein>
    <submittedName>
        <fullName evidence="2">Uncharacterized protein</fullName>
    </submittedName>
</protein>
<reference evidence="2 3" key="1">
    <citation type="journal article" date="2019" name="Nat. Ecol. Evol.">
        <title>Megaphylogeny resolves global patterns of mushroom evolution.</title>
        <authorList>
            <person name="Varga T."/>
            <person name="Krizsan K."/>
            <person name="Foldi C."/>
            <person name="Dima B."/>
            <person name="Sanchez-Garcia M."/>
            <person name="Sanchez-Ramirez S."/>
            <person name="Szollosi G.J."/>
            <person name="Szarkandi J.G."/>
            <person name="Papp V."/>
            <person name="Albert L."/>
            <person name="Andreopoulos W."/>
            <person name="Angelini C."/>
            <person name="Antonin V."/>
            <person name="Barry K.W."/>
            <person name="Bougher N.L."/>
            <person name="Buchanan P."/>
            <person name="Buyck B."/>
            <person name="Bense V."/>
            <person name="Catcheside P."/>
            <person name="Chovatia M."/>
            <person name="Cooper J."/>
            <person name="Damon W."/>
            <person name="Desjardin D."/>
            <person name="Finy P."/>
            <person name="Geml J."/>
            <person name="Haridas S."/>
            <person name="Hughes K."/>
            <person name="Justo A."/>
            <person name="Karasinski D."/>
            <person name="Kautmanova I."/>
            <person name="Kiss B."/>
            <person name="Kocsube S."/>
            <person name="Kotiranta H."/>
            <person name="LaButti K.M."/>
            <person name="Lechner B.E."/>
            <person name="Liimatainen K."/>
            <person name="Lipzen A."/>
            <person name="Lukacs Z."/>
            <person name="Mihaltcheva S."/>
            <person name="Morgado L.N."/>
            <person name="Niskanen T."/>
            <person name="Noordeloos M.E."/>
            <person name="Ohm R.A."/>
            <person name="Ortiz-Santana B."/>
            <person name="Ovrebo C."/>
            <person name="Racz N."/>
            <person name="Riley R."/>
            <person name="Savchenko A."/>
            <person name="Shiryaev A."/>
            <person name="Soop K."/>
            <person name="Spirin V."/>
            <person name="Szebenyi C."/>
            <person name="Tomsovsky M."/>
            <person name="Tulloss R.E."/>
            <person name="Uehling J."/>
            <person name="Grigoriev I.V."/>
            <person name="Vagvolgyi C."/>
            <person name="Papp T."/>
            <person name="Martin F.M."/>
            <person name="Miettinen O."/>
            <person name="Hibbett D.S."/>
            <person name="Nagy L.G."/>
        </authorList>
    </citation>
    <scope>NUCLEOTIDE SEQUENCE [LARGE SCALE GENOMIC DNA]</scope>
    <source>
        <strain evidence="2 3">CBS 962.96</strain>
    </source>
</reference>